<sequence length="660" mass="66878">MRSFLNLPSSFVLLLSALVTPSNAFTFRFSSEPSQCGATSIVWQGGTPPYKVLLVPVDFMPQGTETRVIFDRTVTSGNELGFNFPFPANSRFVAVMSDATGFGTGGTSPILTVASSNSSSCLPTTPSAPQFYLYLSPTTPTQCSPVTISWDRPRNPPVTVYGIIPQGQSFDLHASSRANGGSSFDWAVNVRSGTPLFFVAGDGNGAGTGGSSDVSNVRTGSSSCINPSSPSATEDAGVGSVGSFPNSGNGGTSTGVATATQTVGSGSNGSGNGNGTGGDGSGGGGGGNTGDNGSGGNGNGSNGSGSGNGSGGGSDNGSGGGTVHGPLDPTSIAGAANGNSSGPNIPMILGIVFGLIGLTVIVVLLALWYKRRKAAQKRRENQRARMLAIGDFSQTHLPQNDGAAPDLPHPRPAFSNLPWAGGSLESLGTNLRTTPFIWPLGNGSNANSPVDRRSAGPSPRDRDASAQANVDATGTSTARPTLEHRSTSSSGVLRRLRSTYANGSGLGFGFPFGRGTGYRSLGDGDDNDNTTPSSGPPNTTNNNSGSGVGHTVNHSDSSSSAMHKSPLPPRYQNQHASQNSHGSDGSRVSALAPAAPVSTDITPLMSGGDATLTRPGPAPLGPRPAPGSTRPSFGREDTGGSIWEVPPTYASLRRHLGRHE</sequence>
<feature type="signal peptide" evidence="3">
    <location>
        <begin position="1"/>
        <end position="24"/>
    </location>
</feature>
<accession>A0A0C3AA28</accession>
<feature type="compositionally biased region" description="Low complexity" evidence="1">
    <location>
        <begin position="529"/>
        <end position="545"/>
    </location>
</feature>
<evidence type="ECO:0000313" key="4">
    <source>
        <dbReference type="EMBL" id="KIM21495.1"/>
    </source>
</evidence>
<proteinExistence type="predicted"/>
<dbReference type="Proteomes" id="UP000054097">
    <property type="component" value="Unassembled WGS sequence"/>
</dbReference>
<dbReference type="EMBL" id="KN824381">
    <property type="protein sequence ID" value="KIM21495.1"/>
    <property type="molecule type" value="Genomic_DNA"/>
</dbReference>
<feature type="region of interest" description="Disordered" evidence="1">
    <location>
        <begin position="206"/>
        <end position="335"/>
    </location>
</feature>
<evidence type="ECO:0000256" key="2">
    <source>
        <dbReference type="SAM" id="Phobius"/>
    </source>
</evidence>
<protein>
    <recommendedName>
        <fullName evidence="6">Reelin domain-containing protein</fullName>
    </recommendedName>
</protein>
<evidence type="ECO:0000256" key="3">
    <source>
        <dbReference type="SAM" id="SignalP"/>
    </source>
</evidence>
<organism evidence="4 5">
    <name type="scientific">Serendipita vermifera MAFF 305830</name>
    <dbReference type="NCBI Taxonomy" id="933852"/>
    <lineage>
        <taxon>Eukaryota</taxon>
        <taxon>Fungi</taxon>
        <taxon>Dikarya</taxon>
        <taxon>Basidiomycota</taxon>
        <taxon>Agaricomycotina</taxon>
        <taxon>Agaricomycetes</taxon>
        <taxon>Sebacinales</taxon>
        <taxon>Serendipitaceae</taxon>
        <taxon>Serendipita</taxon>
    </lineage>
</organism>
<dbReference type="STRING" id="933852.A0A0C3AA28"/>
<reference evidence="5" key="2">
    <citation type="submission" date="2015-01" db="EMBL/GenBank/DDBJ databases">
        <title>Evolutionary Origins and Diversification of the Mycorrhizal Mutualists.</title>
        <authorList>
            <consortium name="DOE Joint Genome Institute"/>
            <consortium name="Mycorrhizal Genomics Consortium"/>
            <person name="Kohler A."/>
            <person name="Kuo A."/>
            <person name="Nagy L.G."/>
            <person name="Floudas D."/>
            <person name="Copeland A."/>
            <person name="Barry K.W."/>
            <person name="Cichocki N."/>
            <person name="Veneault-Fourrey C."/>
            <person name="LaButti K."/>
            <person name="Lindquist E.A."/>
            <person name="Lipzen A."/>
            <person name="Lundell T."/>
            <person name="Morin E."/>
            <person name="Murat C."/>
            <person name="Riley R."/>
            <person name="Ohm R."/>
            <person name="Sun H."/>
            <person name="Tunlid A."/>
            <person name="Henrissat B."/>
            <person name="Grigoriev I.V."/>
            <person name="Hibbett D.S."/>
            <person name="Martin F."/>
        </authorList>
    </citation>
    <scope>NUCLEOTIDE SEQUENCE [LARGE SCALE GENOMIC DNA]</scope>
    <source>
        <strain evidence="5">MAFF 305830</strain>
    </source>
</reference>
<feature type="region of interest" description="Disordered" evidence="1">
    <location>
        <begin position="519"/>
        <end position="660"/>
    </location>
</feature>
<evidence type="ECO:0000256" key="1">
    <source>
        <dbReference type="SAM" id="MobiDB-lite"/>
    </source>
</evidence>
<dbReference type="CDD" id="cd12087">
    <property type="entry name" value="TM_EGFR-like"/>
    <property type="match status" value="1"/>
</dbReference>
<feature type="compositionally biased region" description="Low complexity" evidence="1">
    <location>
        <begin position="221"/>
        <end position="231"/>
    </location>
</feature>
<dbReference type="HOGENOM" id="CLU_415704_0_0_1"/>
<feature type="compositionally biased region" description="Polar residues" evidence="1">
    <location>
        <begin position="571"/>
        <end position="583"/>
    </location>
</feature>
<feature type="compositionally biased region" description="Polar residues" evidence="1">
    <location>
        <begin position="466"/>
        <end position="479"/>
    </location>
</feature>
<dbReference type="OrthoDB" id="3267813at2759"/>
<feature type="compositionally biased region" description="Basic and acidic residues" evidence="1">
    <location>
        <begin position="450"/>
        <end position="464"/>
    </location>
</feature>
<feature type="chain" id="PRO_5002160941" description="Reelin domain-containing protein" evidence="3">
    <location>
        <begin position="25"/>
        <end position="660"/>
    </location>
</feature>
<feature type="region of interest" description="Disordered" evidence="1">
    <location>
        <begin position="440"/>
        <end position="494"/>
    </location>
</feature>
<keyword evidence="3" id="KW-0732">Signal</keyword>
<feature type="transmembrane region" description="Helical" evidence="2">
    <location>
        <begin position="347"/>
        <end position="369"/>
    </location>
</feature>
<keyword evidence="2" id="KW-0472">Membrane</keyword>
<dbReference type="AlphaFoldDB" id="A0A0C3AA28"/>
<feature type="compositionally biased region" description="Gly residues" evidence="1">
    <location>
        <begin position="266"/>
        <end position="323"/>
    </location>
</feature>
<reference evidence="4 5" key="1">
    <citation type="submission" date="2014-04" db="EMBL/GenBank/DDBJ databases">
        <authorList>
            <consortium name="DOE Joint Genome Institute"/>
            <person name="Kuo A."/>
            <person name="Zuccaro A."/>
            <person name="Kohler A."/>
            <person name="Nagy L.G."/>
            <person name="Floudas D."/>
            <person name="Copeland A."/>
            <person name="Barry K.W."/>
            <person name="Cichocki N."/>
            <person name="Veneault-Fourrey C."/>
            <person name="LaButti K."/>
            <person name="Lindquist E.A."/>
            <person name="Lipzen A."/>
            <person name="Lundell T."/>
            <person name="Morin E."/>
            <person name="Murat C."/>
            <person name="Sun H."/>
            <person name="Tunlid A."/>
            <person name="Henrissat B."/>
            <person name="Grigoriev I.V."/>
            <person name="Hibbett D.S."/>
            <person name="Martin F."/>
            <person name="Nordberg H.P."/>
            <person name="Cantor M.N."/>
            <person name="Hua S.X."/>
        </authorList>
    </citation>
    <scope>NUCLEOTIDE SEQUENCE [LARGE SCALE GENOMIC DNA]</scope>
    <source>
        <strain evidence="4 5">MAFF 305830</strain>
    </source>
</reference>
<evidence type="ECO:0008006" key="6">
    <source>
        <dbReference type="Google" id="ProtNLM"/>
    </source>
</evidence>
<feature type="compositionally biased region" description="Polar residues" evidence="1">
    <location>
        <begin position="254"/>
        <end position="263"/>
    </location>
</feature>
<keyword evidence="2" id="KW-1133">Transmembrane helix</keyword>
<keyword evidence="5" id="KW-1185">Reference proteome</keyword>
<name>A0A0C3AA28_SERVB</name>
<evidence type="ECO:0000313" key="5">
    <source>
        <dbReference type="Proteomes" id="UP000054097"/>
    </source>
</evidence>
<keyword evidence="2" id="KW-0812">Transmembrane</keyword>
<gene>
    <name evidence="4" type="ORF">M408DRAFT_18387</name>
</gene>
<feature type="compositionally biased region" description="Pro residues" evidence="1">
    <location>
        <begin position="616"/>
        <end position="625"/>
    </location>
</feature>